<reference evidence="2 3" key="1">
    <citation type="submission" date="2018-07" db="EMBL/GenBank/DDBJ databases">
        <title>Complete genome sequence of Flavobacterium arcticum type strain SM1502T.</title>
        <authorList>
            <person name="Li Y."/>
            <person name="Li D.-D."/>
        </authorList>
    </citation>
    <scope>NUCLEOTIDE SEQUENCE [LARGE SCALE GENOMIC DNA]</scope>
    <source>
        <strain evidence="2 3">SM1502</strain>
    </source>
</reference>
<dbReference type="InterPro" id="IPR036280">
    <property type="entry name" value="Multihaem_cyt_sf"/>
</dbReference>
<accession>A0A345HEW3</accession>
<organism evidence="2 3">
    <name type="scientific">Flavobacterium arcticum</name>
    <dbReference type="NCBI Taxonomy" id="1784713"/>
    <lineage>
        <taxon>Bacteria</taxon>
        <taxon>Pseudomonadati</taxon>
        <taxon>Bacteroidota</taxon>
        <taxon>Flavobacteriia</taxon>
        <taxon>Flavobacteriales</taxon>
        <taxon>Flavobacteriaceae</taxon>
        <taxon>Flavobacterium</taxon>
    </lineage>
</organism>
<gene>
    <name evidence="2" type="ORF">DVK85_13135</name>
</gene>
<feature type="signal peptide" evidence="1">
    <location>
        <begin position="1"/>
        <end position="23"/>
    </location>
</feature>
<evidence type="ECO:0000313" key="2">
    <source>
        <dbReference type="EMBL" id="AXG75123.1"/>
    </source>
</evidence>
<protein>
    <recommendedName>
        <fullName evidence="4">Repeat protein (TIGR03806 family)</fullName>
    </recommendedName>
</protein>
<dbReference type="AlphaFoldDB" id="A0A345HEW3"/>
<evidence type="ECO:0008006" key="4">
    <source>
        <dbReference type="Google" id="ProtNLM"/>
    </source>
</evidence>
<name>A0A345HEW3_9FLAO</name>
<dbReference type="Proteomes" id="UP000253951">
    <property type="component" value="Chromosome"/>
</dbReference>
<evidence type="ECO:0000256" key="1">
    <source>
        <dbReference type="SAM" id="SignalP"/>
    </source>
</evidence>
<keyword evidence="1" id="KW-0732">Signal</keyword>
<dbReference type="OrthoDB" id="338827at2"/>
<keyword evidence="3" id="KW-1185">Reference proteome</keyword>
<dbReference type="SUPFAM" id="SSF48695">
    <property type="entry name" value="Multiheme cytochromes"/>
    <property type="match status" value="1"/>
</dbReference>
<dbReference type="RefSeq" id="WP_114678881.1">
    <property type="nucleotide sequence ID" value="NZ_CP031188.1"/>
</dbReference>
<dbReference type="KEGG" id="fat:DVK85_13135"/>
<dbReference type="PROSITE" id="PS51257">
    <property type="entry name" value="PROKAR_LIPOPROTEIN"/>
    <property type="match status" value="1"/>
</dbReference>
<proteinExistence type="predicted"/>
<sequence>MKKHNYLKTLFFLTLFSTLTSCGTDDGDTYTEILDPVSPVVVDISAVPYTKLSEYKFYEGDLKNMEPAYKVLPYDLNSALFTDYAHKKRFIWMPEGEKATYNGDETILDFPTRTVIIKNFYYENVLPDNSTRIIETRLMIKKDSGWIFADYVWNDEQTEAYLDLEGSFTDISWIENGVEKSSTYRIPSESECLTCHKNGNAPIPIGPKPQNMNKMFNYSDGTANQLSKWIEEGYLQDNLPAEITSTIDWTDISQPLELRVRSYMDINCAHCHAEGAHCDYMPMRLAFSETTKAINMGVCVEPFEFISTSYPHIIAKQKIENSVMYYRLSTTNESERMPMLGRSIVHEEGLQLFGDWINNMDGTCP</sequence>
<dbReference type="EMBL" id="CP031188">
    <property type="protein sequence ID" value="AXG75123.1"/>
    <property type="molecule type" value="Genomic_DNA"/>
</dbReference>
<evidence type="ECO:0000313" key="3">
    <source>
        <dbReference type="Proteomes" id="UP000253951"/>
    </source>
</evidence>
<feature type="chain" id="PRO_5016591328" description="Repeat protein (TIGR03806 family)" evidence="1">
    <location>
        <begin position="24"/>
        <end position="365"/>
    </location>
</feature>